<evidence type="ECO:0000256" key="1">
    <source>
        <dbReference type="ARBA" id="ARBA00004479"/>
    </source>
</evidence>
<evidence type="ECO:0000256" key="10">
    <source>
        <dbReference type="SAM" id="MobiDB-lite"/>
    </source>
</evidence>
<dbReference type="InterPro" id="IPR036179">
    <property type="entry name" value="Ig-like_dom_sf"/>
</dbReference>
<dbReference type="PANTHER" id="PTHR44974">
    <property type="entry name" value="V-SET AND IMMUNOGLOBULIN DOMAIN-CONTAINING PROTEIN 1"/>
    <property type="match status" value="1"/>
</dbReference>
<evidence type="ECO:0000256" key="9">
    <source>
        <dbReference type="ARBA" id="ARBA00023319"/>
    </source>
</evidence>
<evidence type="ECO:0000256" key="3">
    <source>
        <dbReference type="ARBA" id="ARBA00022692"/>
    </source>
</evidence>
<keyword evidence="7 11" id="KW-0472">Membrane</keyword>
<dbReference type="SUPFAM" id="SSF48726">
    <property type="entry name" value="Immunoglobulin"/>
    <property type="match status" value="2"/>
</dbReference>
<evidence type="ECO:0000256" key="6">
    <source>
        <dbReference type="ARBA" id="ARBA00022989"/>
    </source>
</evidence>
<dbReference type="GO" id="GO:0005886">
    <property type="term" value="C:plasma membrane"/>
    <property type="evidence" value="ECO:0007669"/>
    <property type="project" value="InterPro"/>
</dbReference>
<protein>
    <recommendedName>
        <fullName evidence="2">V-set and immunoglobulin domain-containing protein 1</fullName>
    </recommendedName>
</protein>
<keyword evidence="3 11" id="KW-0812">Transmembrane</keyword>
<keyword evidence="8" id="KW-1015">Disulfide bond</keyword>
<dbReference type="InterPro" id="IPR003598">
    <property type="entry name" value="Ig_sub2"/>
</dbReference>
<dbReference type="SMART" id="SM00408">
    <property type="entry name" value="IGc2"/>
    <property type="match status" value="2"/>
</dbReference>
<gene>
    <name evidence="14 15" type="primary">Vsig1</name>
</gene>
<dbReference type="Pfam" id="PF07686">
    <property type="entry name" value="V-set"/>
    <property type="match status" value="1"/>
</dbReference>
<name>B7ZN70_MOUSE</name>
<dbReference type="InterPro" id="IPR003599">
    <property type="entry name" value="Ig_sub"/>
</dbReference>
<evidence type="ECO:0000256" key="5">
    <source>
        <dbReference type="ARBA" id="ARBA00022737"/>
    </source>
</evidence>
<evidence type="ECO:0000259" key="13">
    <source>
        <dbReference type="PROSITE" id="PS50835"/>
    </source>
</evidence>
<dbReference type="EMBL" id="BC145050">
    <property type="protein sequence ID" value="AAI45051.1"/>
    <property type="molecule type" value="mRNA"/>
</dbReference>
<evidence type="ECO:0000256" key="7">
    <source>
        <dbReference type="ARBA" id="ARBA00023136"/>
    </source>
</evidence>
<evidence type="ECO:0000256" key="8">
    <source>
        <dbReference type="ARBA" id="ARBA00023157"/>
    </source>
</evidence>
<proteinExistence type="evidence at transcript level"/>
<feature type="region of interest" description="Disordered" evidence="10">
    <location>
        <begin position="304"/>
        <end position="325"/>
    </location>
</feature>
<dbReference type="RefSeq" id="NP_001346072.1">
    <property type="nucleotide sequence ID" value="NM_001359143.1"/>
</dbReference>
<dbReference type="Pfam" id="PF13927">
    <property type="entry name" value="Ig_3"/>
    <property type="match status" value="1"/>
</dbReference>
<feature type="signal peptide" evidence="12">
    <location>
        <begin position="1"/>
        <end position="17"/>
    </location>
</feature>
<dbReference type="GeneID" id="78789"/>
<dbReference type="MGI" id="MGI:1926039">
    <property type="gene designation" value="Vsig1"/>
</dbReference>
<dbReference type="InterPro" id="IPR007110">
    <property type="entry name" value="Ig-like_dom"/>
</dbReference>
<dbReference type="InterPro" id="IPR013106">
    <property type="entry name" value="Ig_V-set"/>
</dbReference>
<sequence length="443" mass="48102">MMVFAFWKVFLILNCLAGQVSMVQVTIPDTFVNVTVGSNVTLLCLYTTTEKSLEKLSIQWSFFHNKEMEEPISHVSHPKTEGMEEKAVSQCLKMMHARDARGRCSWTSQIYYSEGGQASAIGQFKDRIIGATNPGNASITILHMQPADSGIYICDVNNPPDFVGKNQGLLDVTVLVKPSKPFCTIQGRPEAGHPISLSCLSAFGTPSPLYYWYKIEGNTIVPVKESFNTATGVLVIGNLTNFEQGYYQCTAINSLGNSSCEIDLTSSHPEVGIIIGALVGALIGAAVIICVVYFARNKVKSKQQKNLNSSTELEPMTKVHHPQQSEAISADGVQLEGTLPSSIHAGHNTEPTTTAVLEPEYEPNPPLETTTQPDPEPEGSVPVLAPEAEIQPHPELDPETETEPEPEPEPKPEPEPEPELEPDPQSGVIIEPLSKAGEDTVKA</sequence>
<dbReference type="PANTHER" id="PTHR44974:SF1">
    <property type="entry name" value="V-SET AND IMMUNOGLOBULIN DOMAIN-CONTAINING PROTEIN 1"/>
    <property type="match status" value="1"/>
</dbReference>
<reference evidence="14" key="1">
    <citation type="journal article" date="2004" name="Genome Res.">
        <title>The status, quality, and expansion of the NIH full-length cDNA project: the Mammalian Gene Collection (MGC).</title>
        <authorList>
            <consortium name="The MGC Project Team"/>
            <person name="Gerhard D.S."/>
            <person name="Wagner L."/>
            <person name="Feingold E.A."/>
            <person name="Shenmen C.M."/>
            <person name="Grouse L.H."/>
            <person name="Schuler G."/>
            <person name="Klein S.L."/>
            <person name="Old S."/>
            <person name="Rasooly R."/>
            <person name="Good P."/>
            <person name="Guyer M."/>
            <person name="Peck A.M."/>
            <person name="Derge J.G."/>
            <person name="Lipman D."/>
            <person name="Collins F.S."/>
            <person name="Jang W."/>
            <person name="Sherry S."/>
            <person name="Feolo M."/>
            <person name="Misquitta L."/>
            <person name="Lee E."/>
            <person name="Rotmistrovsky K."/>
            <person name="Greenhut S.F."/>
            <person name="Schaefer C.F."/>
            <person name="Buetow K."/>
            <person name="Bonner T.I."/>
            <person name="Haussler D."/>
            <person name="Kent J."/>
            <person name="Kiekhaus M."/>
            <person name="Furey T."/>
            <person name="Brent M."/>
            <person name="Prange C."/>
            <person name="Schreiber K."/>
            <person name="Shapiro N."/>
            <person name="Bhat N.K."/>
            <person name="Hopkins R.F."/>
            <person name="Hsie F."/>
            <person name="Driscoll T."/>
            <person name="Soares M.B."/>
            <person name="Casavant T.L."/>
            <person name="Scheetz T.E."/>
            <person name="Brown-stein M.J."/>
            <person name="Usdin T.B."/>
            <person name="Toshiyuki S."/>
            <person name="Carninci P."/>
            <person name="Piao Y."/>
            <person name="Dudekula D.B."/>
            <person name="Ko M.S."/>
            <person name="Kawakami K."/>
            <person name="Suzuki Y."/>
            <person name="Sugano S."/>
            <person name="Gruber C.E."/>
            <person name="Smith M.R."/>
            <person name="Simmons B."/>
            <person name="Moore T."/>
            <person name="Waterman R."/>
            <person name="Johnson S.L."/>
            <person name="Ruan Y."/>
            <person name="Wei C.L."/>
            <person name="Mathavan S."/>
            <person name="Gunaratne P.H."/>
            <person name="Wu J."/>
            <person name="Garcia A.M."/>
            <person name="Hulyk S.W."/>
            <person name="Fuh E."/>
            <person name="Yuan Y."/>
            <person name="Sneed A."/>
            <person name="Kowis C."/>
            <person name="Hodgson A."/>
            <person name="Muzny D.M."/>
            <person name="McPherson J."/>
            <person name="Gibbs R.A."/>
            <person name="Fahey J."/>
            <person name="Helton E."/>
            <person name="Ketteman M."/>
            <person name="Madan A."/>
            <person name="Rodrigues S."/>
            <person name="Sanchez A."/>
            <person name="Whiting M."/>
            <person name="Madari A."/>
            <person name="Young A.C."/>
            <person name="Wetherby K.D."/>
            <person name="Granite S.J."/>
            <person name="Kwong P.N."/>
            <person name="Brinkley C.P."/>
            <person name="Pearson R.L."/>
            <person name="Bouffard G.G."/>
            <person name="Blakesly R.W."/>
            <person name="Green E.D."/>
            <person name="Dickson M.C."/>
            <person name="Rodriguez A.C."/>
            <person name="Grimwood J."/>
            <person name="Schmutz J."/>
            <person name="Myers R.M."/>
            <person name="Butterfield Y.S."/>
            <person name="Griffith M."/>
            <person name="Griffith O.L."/>
            <person name="Krzywinski M.I."/>
            <person name="Liao N."/>
            <person name="Morin R."/>
            <person name="Morrin R."/>
            <person name="Palmquist D."/>
            <person name="Petrescu A.S."/>
            <person name="Skalska U."/>
            <person name="Smailus D.E."/>
            <person name="Stott J.M."/>
            <person name="Schnerch A."/>
            <person name="Schein J.E."/>
            <person name="Jones S.J."/>
            <person name="Holt R.A."/>
            <person name="Baross A."/>
            <person name="Marra M.A."/>
            <person name="Clifton S."/>
            <person name="Makowski K.A."/>
            <person name="Bosak S."/>
            <person name="Malek J."/>
        </authorList>
    </citation>
    <scope>NUCLEOTIDE SEQUENCE [LARGE SCALE MRNA]</scope>
    <source>
        <tissue evidence="14">Brain</tissue>
    </source>
</reference>
<evidence type="ECO:0000313" key="15">
    <source>
        <dbReference type="MGI" id="MGI:1926039"/>
    </source>
</evidence>
<organism evidence="14">
    <name type="scientific">Mus musculus</name>
    <name type="common">Mouse</name>
    <dbReference type="NCBI Taxonomy" id="10090"/>
    <lineage>
        <taxon>Eukaryota</taxon>
        <taxon>Metazoa</taxon>
        <taxon>Chordata</taxon>
        <taxon>Craniata</taxon>
        <taxon>Vertebrata</taxon>
        <taxon>Euteleostomi</taxon>
        <taxon>Mammalia</taxon>
        <taxon>Eutheria</taxon>
        <taxon>Euarchontoglires</taxon>
        <taxon>Glires</taxon>
        <taxon>Rodentia</taxon>
        <taxon>Myomorpha</taxon>
        <taxon>Muroidea</taxon>
        <taxon>Muridae</taxon>
        <taxon>Murinae</taxon>
        <taxon>Mus</taxon>
        <taxon>Mus</taxon>
    </lineage>
</organism>
<dbReference type="SwissPalm" id="B7ZN70"/>
<keyword evidence="4 12" id="KW-0732">Signal</keyword>
<evidence type="ECO:0000256" key="4">
    <source>
        <dbReference type="ARBA" id="ARBA00022729"/>
    </source>
</evidence>
<feature type="transmembrane region" description="Helical" evidence="11">
    <location>
        <begin position="271"/>
        <end position="295"/>
    </location>
</feature>
<dbReference type="UCSC" id="uc009ulh.2">
    <property type="organism name" value="mouse"/>
</dbReference>
<evidence type="ECO:0000313" key="14">
    <source>
        <dbReference type="EMBL" id="AAI45051.1"/>
    </source>
</evidence>
<feature type="compositionally biased region" description="Acidic residues" evidence="10">
    <location>
        <begin position="397"/>
        <end position="407"/>
    </location>
</feature>
<comment type="subcellular location">
    <subcellularLocation>
        <location evidence="1">Membrane</location>
        <topology evidence="1">Single-pass type I membrane protein</topology>
    </subcellularLocation>
</comment>
<accession>B7ZN70</accession>
<dbReference type="AGR" id="MGI:1926039"/>
<dbReference type="PhylomeDB" id="B7ZN70"/>
<dbReference type="BioGRID-ORCS" id="78789">
    <property type="hits" value="1 hit in 79 CRISPR screens"/>
</dbReference>
<keyword evidence="5" id="KW-0677">Repeat</keyword>
<dbReference type="FunFam" id="2.60.40.10:FF:000095">
    <property type="entry name" value="immunoglobulin superfamily member 11 isoform X1"/>
    <property type="match status" value="1"/>
</dbReference>
<evidence type="ECO:0000256" key="2">
    <source>
        <dbReference type="ARBA" id="ARBA00017514"/>
    </source>
</evidence>
<dbReference type="CTD" id="340547"/>
<evidence type="ECO:0000256" key="12">
    <source>
        <dbReference type="SAM" id="SignalP"/>
    </source>
</evidence>
<evidence type="ECO:0000256" key="11">
    <source>
        <dbReference type="SAM" id="Phobius"/>
    </source>
</evidence>
<dbReference type="PROSITE" id="PS50835">
    <property type="entry name" value="IG_LIKE"/>
    <property type="match status" value="2"/>
</dbReference>
<feature type="region of interest" description="Disordered" evidence="10">
    <location>
        <begin position="354"/>
        <end position="443"/>
    </location>
</feature>
<dbReference type="InterPro" id="IPR013783">
    <property type="entry name" value="Ig-like_fold"/>
</dbReference>
<keyword evidence="9" id="KW-0393">Immunoglobulin domain</keyword>
<dbReference type="SMART" id="SM00409">
    <property type="entry name" value="IG"/>
    <property type="match status" value="2"/>
</dbReference>
<dbReference type="GO" id="GO:0003382">
    <property type="term" value="P:epithelial cell morphogenesis"/>
    <property type="evidence" value="ECO:0007669"/>
    <property type="project" value="InterPro"/>
</dbReference>
<dbReference type="AlphaFoldDB" id="B7ZN70"/>
<dbReference type="GO" id="GO:0030277">
    <property type="term" value="P:maintenance of gastrointestinal epithelium"/>
    <property type="evidence" value="ECO:0007669"/>
    <property type="project" value="InterPro"/>
</dbReference>
<dbReference type="Gene3D" id="2.60.40.10">
    <property type="entry name" value="Immunoglobulins"/>
    <property type="match status" value="2"/>
</dbReference>
<feature type="domain" description="Ig-like" evidence="13">
    <location>
        <begin position="181"/>
        <end position="265"/>
    </location>
</feature>
<feature type="domain" description="Ig-like" evidence="13">
    <location>
        <begin position="18"/>
        <end position="158"/>
    </location>
</feature>
<dbReference type="InterPro" id="IPR029861">
    <property type="entry name" value="VSIG1"/>
</dbReference>
<feature type="chain" id="PRO_5002864135" description="V-set and immunoglobulin domain-containing protein 1" evidence="12">
    <location>
        <begin position="18"/>
        <end position="443"/>
    </location>
</feature>
<keyword evidence="6 11" id="KW-1133">Transmembrane helix</keyword>